<gene>
    <name evidence="1" type="ORF">GCM10007977_093610</name>
    <name evidence="2" type="ORF">GCM10007977_094080</name>
</gene>
<dbReference type="AlphaFoldDB" id="A0A917UEX3"/>
<evidence type="ECO:0000313" key="2">
    <source>
        <dbReference type="EMBL" id="GGM77801.1"/>
    </source>
</evidence>
<accession>A0A917UEX3</accession>
<organism evidence="2 3">
    <name type="scientific">Dactylosporangium sucinum</name>
    <dbReference type="NCBI Taxonomy" id="1424081"/>
    <lineage>
        <taxon>Bacteria</taxon>
        <taxon>Bacillati</taxon>
        <taxon>Actinomycetota</taxon>
        <taxon>Actinomycetes</taxon>
        <taxon>Micromonosporales</taxon>
        <taxon>Micromonosporaceae</taxon>
        <taxon>Dactylosporangium</taxon>
    </lineage>
</organism>
<keyword evidence="3" id="KW-1185">Reference proteome</keyword>
<reference evidence="2" key="2">
    <citation type="submission" date="2020-09" db="EMBL/GenBank/DDBJ databases">
        <authorList>
            <person name="Sun Q."/>
            <person name="Ohkuma M."/>
        </authorList>
    </citation>
    <scope>NUCLEOTIDE SEQUENCE</scope>
    <source>
        <strain evidence="2">JCM 19831</strain>
    </source>
</reference>
<name>A0A917UEX3_9ACTN</name>
<protein>
    <submittedName>
        <fullName evidence="2">Uncharacterized protein</fullName>
    </submittedName>
</protein>
<proteinExistence type="predicted"/>
<dbReference type="EMBL" id="BMPI01000076">
    <property type="protein sequence ID" value="GGM77801.1"/>
    <property type="molecule type" value="Genomic_DNA"/>
</dbReference>
<dbReference type="EMBL" id="BMPI01000075">
    <property type="protein sequence ID" value="GGM77377.1"/>
    <property type="molecule type" value="Genomic_DNA"/>
</dbReference>
<sequence length="150" mass="15592">MPAVGIADLLQRFRPAGPPGAARPAAVPADPAAEAAAELLPVFAALRETTAEAAAIRATAETGADTRRRRAVIAARRVVAGARRAAPAARAQAFAEARAGDSRAGDALMAAARHDADEVRRRATERLDRAVSDVVAGVLAELYDPREVPR</sequence>
<reference evidence="2" key="1">
    <citation type="journal article" date="2014" name="Int. J. Syst. Evol. Microbiol.">
        <title>Complete genome sequence of Corynebacterium casei LMG S-19264T (=DSM 44701T), isolated from a smear-ripened cheese.</title>
        <authorList>
            <consortium name="US DOE Joint Genome Institute (JGI-PGF)"/>
            <person name="Walter F."/>
            <person name="Albersmeier A."/>
            <person name="Kalinowski J."/>
            <person name="Ruckert C."/>
        </authorList>
    </citation>
    <scope>NUCLEOTIDE SEQUENCE</scope>
    <source>
        <strain evidence="2">JCM 19831</strain>
    </source>
</reference>
<dbReference type="Proteomes" id="UP000642070">
    <property type="component" value="Unassembled WGS sequence"/>
</dbReference>
<evidence type="ECO:0000313" key="3">
    <source>
        <dbReference type="Proteomes" id="UP000642070"/>
    </source>
</evidence>
<comment type="caution">
    <text evidence="2">The sequence shown here is derived from an EMBL/GenBank/DDBJ whole genome shotgun (WGS) entry which is preliminary data.</text>
</comment>
<evidence type="ECO:0000313" key="1">
    <source>
        <dbReference type="EMBL" id="GGM77377.1"/>
    </source>
</evidence>